<proteinExistence type="predicted"/>
<evidence type="ECO:0000256" key="2">
    <source>
        <dbReference type="ARBA" id="ARBA00023157"/>
    </source>
</evidence>
<reference evidence="4" key="2">
    <citation type="submission" date="2020-02" db="EMBL/GenBank/DDBJ databases">
        <authorList>
            <person name="Gilchrist C.L.M."/>
            <person name="Chooi Y.-H."/>
        </authorList>
    </citation>
    <scope>NUCLEOTIDE SEQUENCE</scope>
    <source>
        <strain evidence="4">MST-FP2251</strain>
    </source>
</reference>
<dbReference type="Pfam" id="PF01083">
    <property type="entry name" value="Cutinase"/>
    <property type="match status" value="1"/>
</dbReference>
<sequence>MLSKLAVCLLASGTIAASSETAKHQSSCPDIHVFGARHTTAKDDYGAAKEFVELLLETHPGATAEPIHYPAAPKPRFTESVHHGVQAVTYQVTEFVRKCPDTQIVLVGYSQGAQIMDNALCGGPDPTVEIFSTEPTISSEVGSHVKAIIWMGDPRYTIGAPFNRGTATTSGTRPRSENPYCIPYTDKIQSYCDNGDPVCSDGKDFNVHVSYAKTYGQDALEFVSRRLS</sequence>
<dbReference type="PANTHER" id="PTHR33630:SF13">
    <property type="entry name" value="ACETYLXYLAN ESTERASE"/>
    <property type="match status" value="1"/>
</dbReference>
<dbReference type="GO" id="GO:0052689">
    <property type="term" value="F:carboxylic ester hydrolase activity"/>
    <property type="evidence" value="ECO:0007669"/>
    <property type="project" value="UniProtKB-ARBA"/>
</dbReference>
<keyword evidence="1" id="KW-0378">Hydrolase</keyword>
<dbReference type="Proteomes" id="UP001194746">
    <property type="component" value="Unassembled WGS sequence"/>
</dbReference>
<dbReference type="AlphaFoldDB" id="A0AAD4CLN4"/>
<keyword evidence="5" id="KW-1185">Reference proteome</keyword>
<evidence type="ECO:0008006" key="6">
    <source>
        <dbReference type="Google" id="ProtNLM"/>
    </source>
</evidence>
<evidence type="ECO:0000313" key="4">
    <source>
        <dbReference type="EMBL" id="KAF9888533.1"/>
    </source>
</evidence>
<evidence type="ECO:0000313" key="5">
    <source>
        <dbReference type="Proteomes" id="UP001194746"/>
    </source>
</evidence>
<comment type="caution">
    <text evidence="4">The sequence shown here is derived from an EMBL/GenBank/DDBJ whole genome shotgun (WGS) entry which is preliminary data.</text>
</comment>
<dbReference type="SUPFAM" id="SSF53474">
    <property type="entry name" value="alpha/beta-Hydrolases"/>
    <property type="match status" value="1"/>
</dbReference>
<dbReference type="SMART" id="SM01110">
    <property type="entry name" value="Cutinase"/>
    <property type="match status" value="1"/>
</dbReference>
<keyword evidence="2" id="KW-1015">Disulfide bond</keyword>
<gene>
    <name evidence="4" type="ORF">FE257_008640</name>
</gene>
<name>A0AAD4CLN4_ASPNN</name>
<protein>
    <recommendedName>
        <fullName evidence="6">Acetylxylan esterase</fullName>
    </recommendedName>
</protein>
<accession>A0AAD4CLN4</accession>
<dbReference type="InterPro" id="IPR000675">
    <property type="entry name" value="Cutinase/axe"/>
</dbReference>
<dbReference type="Gene3D" id="3.40.50.1820">
    <property type="entry name" value="alpha/beta hydrolase"/>
    <property type="match status" value="1"/>
</dbReference>
<dbReference type="InterPro" id="IPR029058">
    <property type="entry name" value="AB_hydrolase_fold"/>
</dbReference>
<dbReference type="EMBL" id="VCAU01000046">
    <property type="protein sequence ID" value="KAF9888533.1"/>
    <property type="molecule type" value="Genomic_DNA"/>
</dbReference>
<evidence type="ECO:0000256" key="1">
    <source>
        <dbReference type="ARBA" id="ARBA00022801"/>
    </source>
</evidence>
<dbReference type="PANTHER" id="PTHR33630">
    <property type="entry name" value="CUTINASE RV1984C-RELATED-RELATED"/>
    <property type="match status" value="1"/>
</dbReference>
<feature type="signal peptide" evidence="3">
    <location>
        <begin position="1"/>
        <end position="16"/>
    </location>
</feature>
<organism evidence="4 5">
    <name type="scientific">Aspergillus nanangensis</name>
    <dbReference type="NCBI Taxonomy" id="2582783"/>
    <lineage>
        <taxon>Eukaryota</taxon>
        <taxon>Fungi</taxon>
        <taxon>Dikarya</taxon>
        <taxon>Ascomycota</taxon>
        <taxon>Pezizomycotina</taxon>
        <taxon>Eurotiomycetes</taxon>
        <taxon>Eurotiomycetidae</taxon>
        <taxon>Eurotiales</taxon>
        <taxon>Aspergillaceae</taxon>
        <taxon>Aspergillus</taxon>
        <taxon>Aspergillus subgen. Circumdati</taxon>
    </lineage>
</organism>
<reference evidence="4" key="1">
    <citation type="journal article" date="2019" name="Beilstein J. Org. Chem.">
        <title>Nanangenines: drimane sesquiterpenoids as the dominant metabolite cohort of a novel Australian fungus, Aspergillus nanangensis.</title>
        <authorList>
            <person name="Lacey H.J."/>
            <person name="Gilchrist C.L.M."/>
            <person name="Crombie A."/>
            <person name="Kalaitzis J.A."/>
            <person name="Vuong D."/>
            <person name="Rutledge P.J."/>
            <person name="Turner P."/>
            <person name="Pitt J.I."/>
            <person name="Lacey E."/>
            <person name="Chooi Y.H."/>
            <person name="Piggott A.M."/>
        </authorList>
    </citation>
    <scope>NUCLEOTIDE SEQUENCE</scope>
    <source>
        <strain evidence="4">MST-FP2251</strain>
    </source>
</reference>
<keyword evidence="3" id="KW-0732">Signal</keyword>
<feature type="chain" id="PRO_5041901923" description="Acetylxylan esterase" evidence="3">
    <location>
        <begin position="17"/>
        <end position="228"/>
    </location>
</feature>
<evidence type="ECO:0000256" key="3">
    <source>
        <dbReference type="SAM" id="SignalP"/>
    </source>
</evidence>